<dbReference type="HOGENOM" id="CLU_1361362_0_0_1"/>
<proteinExistence type="predicted"/>
<dbReference type="GeneID" id="19881154"/>
<dbReference type="RefSeq" id="XP_007603889.1">
    <property type="nucleotide sequence ID" value="XM_007603827.1"/>
</dbReference>
<keyword evidence="2" id="KW-0812">Transmembrane</keyword>
<feature type="transmembrane region" description="Helical" evidence="2">
    <location>
        <begin position="125"/>
        <end position="148"/>
    </location>
</feature>
<evidence type="ECO:0000256" key="1">
    <source>
        <dbReference type="SAM" id="MobiDB-lite"/>
    </source>
</evidence>
<sequence>MVDQNPVEPTADQNPAEAAANQNPMEPDQVKKVDEKIEQNIEIIKESRIGKAIPRELKNMRQKDLHFIALLIKTILLIPIFMFTFDEGKSLVIGHTAIVYILYVSILADIIVSFSIFFKFINLPAVVRIGVPGFKLLILLIFSIILAISHDNNIFFYFLELIFYLLCIWIEFLHFFYSETKEEQLATEAETDTSKVATEQV</sequence>
<dbReference type="Proteomes" id="UP000011082">
    <property type="component" value="Unassembled WGS sequence"/>
</dbReference>
<dbReference type="InParanoid" id="L2GQ08"/>
<keyword evidence="4" id="KW-1185">Reference proteome</keyword>
<evidence type="ECO:0000313" key="4">
    <source>
        <dbReference type="Proteomes" id="UP000011082"/>
    </source>
</evidence>
<dbReference type="InterPro" id="IPR031539">
    <property type="entry name" value="DUF5090"/>
</dbReference>
<feature type="compositionally biased region" description="Low complexity" evidence="1">
    <location>
        <begin position="11"/>
        <end position="27"/>
    </location>
</feature>
<feature type="transmembrane region" description="Helical" evidence="2">
    <location>
        <begin position="97"/>
        <end position="118"/>
    </location>
</feature>
<keyword evidence="2" id="KW-1133">Transmembrane helix</keyword>
<name>L2GQ08_VITCO</name>
<dbReference type="EMBL" id="JH370131">
    <property type="protein sequence ID" value="ELA42684.1"/>
    <property type="molecule type" value="Genomic_DNA"/>
</dbReference>
<dbReference type="AlphaFoldDB" id="L2GQ08"/>
<feature type="region of interest" description="Disordered" evidence="1">
    <location>
        <begin position="1"/>
        <end position="29"/>
    </location>
</feature>
<feature type="transmembrane region" description="Helical" evidence="2">
    <location>
        <begin position="65"/>
        <end position="85"/>
    </location>
</feature>
<evidence type="ECO:0000256" key="2">
    <source>
        <dbReference type="SAM" id="Phobius"/>
    </source>
</evidence>
<reference evidence="4" key="1">
    <citation type="submission" date="2011-05" db="EMBL/GenBank/DDBJ databases">
        <title>The genome sequence of Vittaforma corneae strain ATCC 50505.</title>
        <authorList>
            <consortium name="The Broad Institute Genome Sequencing Platform"/>
            <person name="Cuomo C."/>
            <person name="Didier E."/>
            <person name="Bowers L."/>
            <person name="Young S.K."/>
            <person name="Zeng Q."/>
            <person name="Gargeya S."/>
            <person name="Fitzgerald M."/>
            <person name="Haas B."/>
            <person name="Abouelleil A."/>
            <person name="Alvarado L."/>
            <person name="Arachchi H.M."/>
            <person name="Berlin A."/>
            <person name="Chapman S.B."/>
            <person name="Gearin G."/>
            <person name="Goldberg J."/>
            <person name="Griggs A."/>
            <person name="Gujja S."/>
            <person name="Hansen M."/>
            <person name="Heiman D."/>
            <person name="Howarth C."/>
            <person name="Larimer J."/>
            <person name="Lui A."/>
            <person name="MacDonald P.J.P."/>
            <person name="McCowen C."/>
            <person name="Montmayeur A."/>
            <person name="Murphy C."/>
            <person name="Neiman D."/>
            <person name="Pearson M."/>
            <person name="Priest M."/>
            <person name="Roberts A."/>
            <person name="Saif S."/>
            <person name="Shea T."/>
            <person name="Sisk P."/>
            <person name="Stolte C."/>
            <person name="Sykes S."/>
            <person name="Wortman J."/>
            <person name="Nusbaum C."/>
            <person name="Birren B."/>
        </authorList>
    </citation>
    <scope>NUCLEOTIDE SEQUENCE [LARGE SCALE GENOMIC DNA]</scope>
    <source>
        <strain evidence="4">ATCC 50505</strain>
    </source>
</reference>
<dbReference type="VEuPathDB" id="MicrosporidiaDB:VICG_00436"/>
<gene>
    <name evidence="3" type="ORF">VICG_00436</name>
</gene>
<protein>
    <submittedName>
        <fullName evidence="3">Uncharacterized protein</fullName>
    </submittedName>
</protein>
<accession>L2GQ08</accession>
<feature type="transmembrane region" description="Helical" evidence="2">
    <location>
        <begin position="154"/>
        <end position="177"/>
    </location>
</feature>
<evidence type="ECO:0000313" key="3">
    <source>
        <dbReference type="EMBL" id="ELA42684.1"/>
    </source>
</evidence>
<keyword evidence="2" id="KW-0472">Membrane</keyword>
<dbReference type="Pfam" id="PF17009">
    <property type="entry name" value="DUF5090"/>
    <property type="match status" value="1"/>
</dbReference>
<organism evidence="3 4">
    <name type="scientific">Vittaforma corneae (strain ATCC 50505)</name>
    <name type="common">Microsporidian parasite</name>
    <name type="synonym">Nosema corneum</name>
    <dbReference type="NCBI Taxonomy" id="993615"/>
    <lineage>
        <taxon>Eukaryota</taxon>
        <taxon>Fungi</taxon>
        <taxon>Fungi incertae sedis</taxon>
        <taxon>Microsporidia</taxon>
        <taxon>Nosematidae</taxon>
        <taxon>Vittaforma</taxon>
    </lineage>
</organism>